<evidence type="ECO:0000313" key="4">
    <source>
        <dbReference type="Proteomes" id="UP001162880"/>
    </source>
</evidence>
<dbReference type="PRINTS" id="PR00081">
    <property type="entry name" value="GDHRDH"/>
</dbReference>
<evidence type="ECO:0000313" key="3">
    <source>
        <dbReference type="EMBL" id="MCJ2180211.1"/>
    </source>
</evidence>
<evidence type="ECO:0000256" key="1">
    <source>
        <dbReference type="ARBA" id="ARBA00006484"/>
    </source>
</evidence>
<keyword evidence="4" id="KW-1185">Reference proteome</keyword>
<proteinExistence type="inferred from homology"/>
<protein>
    <submittedName>
        <fullName evidence="3">SDR family NAD(P)-dependent oxidoreductase</fullName>
    </submittedName>
</protein>
<reference evidence="3" key="1">
    <citation type="submission" date="2022-03" db="EMBL/GenBank/DDBJ databases">
        <title>Identification of a novel bacterium isolated from mangrove sediments.</title>
        <authorList>
            <person name="Pan X."/>
        </authorList>
    </citation>
    <scope>NUCLEOTIDE SEQUENCE</scope>
    <source>
        <strain evidence="3">B2580</strain>
    </source>
</reference>
<dbReference type="Gene3D" id="3.40.50.720">
    <property type="entry name" value="NAD(P)-binding Rossmann-like Domain"/>
    <property type="match status" value="1"/>
</dbReference>
<comment type="similarity">
    <text evidence="1">Belongs to the short-chain dehydrogenases/reductases (SDR) family.</text>
</comment>
<dbReference type="RefSeq" id="WP_243995622.1">
    <property type="nucleotide sequence ID" value="NZ_JALHLE010000029.1"/>
</dbReference>
<dbReference type="EMBL" id="JALHLE010000029">
    <property type="protein sequence ID" value="MCJ2180211.1"/>
    <property type="molecule type" value="Genomic_DNA"/>
</dbReference>
<accession>A0ABT0B5Q9</accession>
<dbReference type="InterPro" id="IPR002347">
    <property type="entry name" value="SDR_fam"/>
</dbReference>
<dbReference type="Pfam" id="PF00106">
    <property type="entry name" value="adh_short"/>
    <property type="match status" value="1"/>
</dbReference>
<evidence type="ECO:0000256" key="2">
    <source>
        <dbReference type="ARBA" id="ARBA00023002"/>
    </source>
</evidence>
<keyword evidence="2" id="KW-0560">Oxidoreductase</keyword>
<gene>
    <name evidence="3" type="ORF">MTR64_16690</name>
</gene>
<dbReference type="SUPFAM" id="SSF51735">
    <property type="entry name" value="NAD(P)-binding Rossmann-fold domains"/>
    <property type="match status" value="1"/>
</dbReference>
<organism evidence="3 4">
    <name type="scientific">Novosphingobium album</name>
    <name type="common">ex Hu et al. 2023</name>
    <dbReference type="NCBI Taxonomy" id="2930093"/>
    <lineage>
        <taxon>Bacteria</taxon>
        <taxon>Pseudomonadati</taxon>
        <taxon>Pseudomonadota</taxon>
        <taxon>Alphaproteobacteria</taxon>
        <taxon>Sphingomonadales</taxon>
        <taxon>Sphingomonadaceae</taxon>
        <taxon>Novosphingobium</taxon>
    </lineage>
</organism>
<dbReference type="Proteomes" id="UP001162880">
    <property type="component" value="Unassembled WGS sequence"/>
</dbReference>
<dbReference type="PROSITE" id="PS00061">
    <property type="entry name" value="ADH_SHORT"/>
    <property type="match status" value="1"/>
</dbReference>
<name>A0ABT0B5Q9_9SPHN</name>
<dbReference type="InterPro" id="IPR020904">
    <property type="entry name" value="Sc_DH/Rdtase_CS"/>
</dbReference>
<comment type="caution">
    <text evidence="3">The sequence shown here is derived from an EMBL/GenBank/DDBJ whole genome shotgun (WGS) entry which is preliminary data.</text>
</comment>
<dbReference type="InterPro" id="IPR036291">
    <property type="entry name" value="NAD(P)-bd_dom_sf"/>
</dbReference>
<dbReference type="InterPro" id="IPR051687">
    <property type="entry name" value="Peroxisomal_Beta-Oxidation"/>
</dbReference>
<dbReference type="PANTHER" id="PTHR45024:SF2">
    <property type="entry name" value="SCP2 DOMAIN-CONTAINING PROTEIN"/>
    <property type="match status" value="1"/>
</dbReference>
<sequence>MQFDRNGADPGGKMQSGSGEVRFDDCAVLVTGAGRGLGYETALLLASRGAKVVVADNGSDKGGDNPDVSRAAAVVREIRDAGGAAVECTADLSFLAGAEQAVDTCLSAFGRLDALAHLASPCPPLKTPSDLVERDLDLVLRTNAQAGLWLARTAWPHMASRQFGRMVFASSAGALGAPANADYSTAKSAMIGMTRCLAVDGAAHGILVNAIAPAAMTRMTEGFHPGAYADWFARTMQSSSVAPAVAYLLAHACELTGELFSIGGGRIARIVFAETEGEMMGANSIEAVRDCMPDVLADTSYFYPKNLQERSEKVAGFLGFSEKR</sequence>
<dbReference type="PANTHER" id="PTHR45024">
    <property type="entry name" value="DEHYDROGENASES, SHORT CHAIN"/>
    <property type="match status" value="1"/>
</dbReference>